<feature type="transmembrane region" description="Helical" evidence="4">
    <location>
        <begin position="16"/>
        <end position="37"/>
    </location>
</feature>
<feature type="non-terminal residue" evidence="5">
    <location>
        <position position="61"/>
    </location>
</feature>
<keyword evidence="6" id="KW-1185">Reference proteome</keyword>
<evidence type="ECO:0000256" key="1">
    <source>
        <dbReference type="ARBA" id="ARBA00004370"/>
    </source>
</evidence>
<dbReference type="InterPro" id="IPR023395">
    <property type="entry name" value="MCP_dom_sf"/>
</dbReference>
<keyword evidence="3 4" id="KW-0472">Membrane</keyword>
<dbReference type="EMBL" id="LXQA010088149">
    <property type="protein sequence ID" value="MCI13412.1"/>
    <property type="molecule type" value="Genomic_DNA"/>
</dbReference>
<dbReference type="AlphaFoldDB" id="A0A392PNS7"/>
<dbReference type="SUPFAM" id="SSF103506">
    <property type="entry name" value="Mitochondrial carrier"/>
    <property type="match status" value="1"/>
</dbReference>
<dbReference type="GO" id="GO:0016020">
    <property type="term" value="C:membrane"/>
    <property type="evidence" value="ECO:0007669"/>
    <property type="project" value="UniProtKB-SubCell"/>
</dbReference>
<comment type="subcellular location">
    <subcellularLocation>
        <location evidence="1">Membrane</location>
    </subcellularLocation>
</comment>
<protein>
    <submittedName>
        <fullName evidence="5">Uncharacterized protein</fullName>
    </submittedName>
</protein>
<sequence length="61" mass="7131">MTESDLDWKRFNDSKWHLMSTIGLGLTHSALFPLFVVKTRMQNETTQKTFITVVRELITCN</sequence>
<reference evidence="5 6" key="1">
    <citation type="journal article" date="2018" name="Front. Plant Sci.">
        <title>Red Clover (Trifolium pratense) and Zigzag Clover (T. medium) - A Picture of Genomic Similarities and Differences.</title>
        <authorList>
            <person name="Dluhosova J."/>
            <person name="Istvanek J."/>
            <person name="Nedelnik J."/>
            <person name="Repkova J."/>
        </authorList>
    </citation>
    <scope>NUCLEOTIDE SEQUENCE [LARGE SCALE GENOMIC DNA]</scope>
    <source>
        <strain evidence="6">cv. 10/8</strain>
        <tissue evidence="5">Leaf</tissue>
    </source>
</reference>
<evidence type="ECO:0000256" key="2">
    <source>
        <dbReference type="ARBA" id="ARBA00022692"/>
    </source>
</evidence>
<name>A0A392PNS7_9FABA</name>
<evidence type="ECO:0000256" key="3">
    <source>
        <dbReference type="ARBA" id="ARBA00023136"/>
    </source>
</evidence>
<evidence type="ECO:0000313" key="6">
    <source>
        <dbReference type="Proteomes" id="UP000265520"/>
    </source>
</evidence>
<keyword evidence="2 4" id="KW-0812">Transmembrane</keyword>
<dbReference type="Proteomes" id="UP000265520">
    <property type="component" value="Unassembled WGS sequence"/>
</dbReference>
<proteinExistence type="predicted"/>
<evidence type="ECO:0000256" key="4">
    <source>
        <dbReference type="SAM" id="Phobius"/>
    </source>
</evidence>
<comment type="caution">
    <text evidence="5">The sequence shown here is derived from an EMBL/GenBank/DDBJ whole genome shotgun (WGS) entry which is preliminary data.</text>
</comment>
<accession>A0A392PNS7</accession>
<evidence type="ECO:0000313" key="5">
    <source>
        <dbReference type="EMBL" id="MCI13412.1"/>
    </source>
</evidence>
<organism evidence="5 6">
    <name type="scientific">Trifolium medium</name>
    <dbReference type="NCBI Taxonomy" id="97028"/>
    <lineage>
        <taxon>Eukaryota</taxon>
        <taxon>Viridiplantae</taxon>
        <taxon>Streptophyta</taxon>
        <taxon>Embryophyta</taxon>
        <taxon>Tracheophyta</taxon>
        <taxon>Spermatophyta</taxon>
        <taxon>Magnoliopsida</taxon>
        <taxon>eudicotyledons</taxon>
        <taxon>Gunneridae</taxon>
        <taxon>Pentapetalae</taxon>
        <taxon>rosids</taxon>
        <taxon>fabids</taxon>
        <taxon>Fabales</taxon>
        <taxon>Fabaceae</taxon>
        <taxon>Papilionoideae</taxon>
        <taxon>50 kb inversion clade</taxon>
        <taxon>NPAAA clade</taxon>
        <taxon>Hologalegina</taxon>
        <taxon>IRL clade</taxon>
        <taxon>Trifolieae</taxon>
        <taxon>Trifolium</taxon>
    </lineage>
</organism>
<keyword evidence="4" id="KW-1133">Transmembrane helix</keyword>